<feature type="transmembrane region" description="Helical" evidence="1">
    <location>
        <begin position="25"/>
        <end position="43"/>
    </location>
</feature>
<evidence type="ECO:0000256" key="1">
    <source>
        <dbReference type="SAM" id="Phobius"/>
    </source>
</evidence>
<keyword evidence="1" id="KW-1133">Transmembrane helix</keyword>
<gene>
    <name evidence="2" type="ORF">E3983_11005</name>
</gene>
<dbReference type="Proteomes" id="UP000295517">
    <property type="component" value="Chromosome"/>
</dbReference>
<sequence>MPLLVDDRGQMEEGMQGLKRNKIKVSMLILSILLIASVGVYVYNRYHTKPVMILHVKEYKTHEYPDNPAMLSKQHGRYSHEKLQLKKENGSHFTFTFLPGNKESATITFKNIDVSLMTPSLPACVKDDPDLTRISLTDRQWNRQQVSFELNSPHIEIKGGDGFEKKNIYSAELAKNCLNAGLWEVLLFNKENGKKTLFYQGWFTFPLGHYKEVFEKNTGLAYRNHWYYLEHWFDPEGTVVDVKKLREVIRSYPVKFQSNFVELVVFDGEQVNKKKNIIAERKIHQFKDYYRDDVKFSTFLPPGIYRKDKPWNNEYQLIGKPISASFNQIKTPDGKKRQELIIHYQNKDRRYDFYLSGFDMNKLPRLDTQNYADGHLYLMGIGTAPLKQRYNDLMSLPPENRSEFSVFLNEQDEWINHHDMAIDGAILFIDKDNPNLLHMYLVSYERHAVVAHYKMNVPEKTHLAQPKENTL</sequence>
<dbReference type="RefSeq" id="WP_135061003.1">
    <property type="nucleotide sequence ID" value="NZ_CP038254.1"/>
</dbReference>
<protein>
    <submittedName>
        <fullName evidence="2">Uncharacterized protein</fullName>
    </submittedName>
</protein>
<dbReference type="AlphaFoldDB" id="A0AAX1EIG4"/>
<reference evidence="2 3" key="1">
    <citation type="submission" date="2019-03" db="EMBL/GenBank/DDBJ databases">
        <title>Diverse conjugative elements silence natural transformation in Legionella species.</title>
        <authorList>
            <person name="Durieux I."/>
            <person name="Ginevra C."/>
            <person name="Attaiech L."/>
            <person name="Picq K."/>
            <person name="Juan P.A."/>
            <person name="Jarraud S."/>
            <person name="Charpentier X."/>
        </authorList>
    </citation>
    <scope>NUCLEOTIDE SEQUENCE [LARGE SCALE GENOMIC DNA]</scope>
    <source>
        <strain evidence="2 3">HL-0427-4011</strain>
    </source>
</reference>
<keyword evidence="1" id="KW-0472">Membrane</keyword>
<name>A0AAX1EIG4_9GAMM</name>
<proteinExistence type="predicted"/>
<evidence type="ECO:0000313" key="3">
    <source>
        <dbReference type="Proteomes" id="UP000295517"/>
    </source>
</evidence>
<dbReference type="EMBL" id="CP038254">
    <property type="protein sequence ID" value="QBR84833.1"/>
    <property type="molecule type" value="Genomic_DNA"/>
</dbReference>
<evidence type="ECO:0000313" key="2">
    <source>
        <dbReference type="EMBL" id="QBR84833.1"/>
    </source>
</evidence>
<organism evidence="2 3">
    <name type="scientific">Legionella israelensis</name>
    <dbReference type="NCBI Taxonomy" id="454"/>
    <lineage>
        <taxon>Bacteria</taxon>
        <taxon>Pseudomonadati</taxon>
        <taxon>Pseudomonadota</taxon>
        <taxon>Gammaproteobacteria</taxon>
        <taxon>Legionellales</taxon>
        <taxon>Legionellaceae</taxon>
        <taxon>Legionella</taxon>
    </lineage>
</organism>
<accession>A0AAX1EIG4</accession>
<keyword evidence="1" id="KW-0812">Transmembrane</keyword>